<dbReference type="InterPro" id="IPR010016">
    <property type="entry name" value="PxpB"/>
</dbReference>
<accession>A0A381WI31</accession>
<dbReference type="PANTHER" id="PTHR34698">
    <property type="entry name" value="5-OXOPROLINASE SUBUNIT B"/>
    <property type="match status" value="1"/>
</dbReference>
<name>A0A381WI31_9ZZZZ</name>
<keyword evidence="3" id="KW-0067">ATP-binding</keyword>
<dbReference type="GO" id="GO:0005524">
    <property type="term" value="F:ATP binding"/>
    <property type="evidence" value="ECO:0007669"/>
    <property type="project" value="UniProtKB-KW"/>
</dbReference>
<dbReference type="GO" id="GO:0016787">
    <property type="term" value="F:hydrolase activity"/>
    <property type="evidence" value="ECO:0007669"/>
    <property type="project" value="UniProtKB-KW"/>
</dbReference>
<evidence type="ECO:0000256" key="1">
    <source>
        <dbReference type="ARBA" id="ARBA00022741"/>
    </source>
</evidence>
<dbReference type="Gene3D" id="3.30.1360.40">
    <property type="match status" value="1"/>
</dbReference>
<dbReference type="Pfam" id="PF02682">
    <property type="entry name" value="CT_C_D"/>
    <property type="match status" value="1"/>
</dbReference>
<evidence type="ECO:0000256" key="2">
    <source>
        <dbReference type="ARBA" id="ARBA00022801"/>
    </source>
</evidence>
<dbReference type="InterPro" id="IPR003833">
    <property type="entry name" value="CT_C_D"/>
</dbReference>
<feature type="domain" description="Carboxyltransferase" evidence="4">
    <location>
        <begin position="1"/>
        <end position="197"/>
    </location>
</feature>
<protein>
    <recommendedName>
        <fullName evidence="4">Carboxyltransferase domain-containing protein</fullName>
    </recommendedName>
</protein>
<sequence length="214" mass="23125">MAGDAAVTIEYPPRIDPLISQRVVALAARIRAARHVGVRDVVPSYHAVTVYFEPTHTDLASLWTALEEEAELPGAMETPSREVIVPVVYGGVDGPDLGEVASFSGCTTEEVVRLHTSVLYRVYMVGFLAGFPYMGTIDSRIAMPRREVPRLSVPAGSVGIAGIQTGIYPMTAPGGWRLIGRTAVGRFNPELDSPSFYQPGDRVRFRAVEKVGAP</sequence>
<dbReference type="SUPFAM" id="SSF50891">
    <property type="entry name" value="Cyclophilin-like"/>
    <property type="match status" value="1"/>
</dbReference>
<proteinExistence type="predicted"/>
<dbReference type="Gene3D" id="2.40.100.10">
    <property type="entry name" value="Cyclophilin-like"/>
    <property type="match status" value="1"/>
</dbReference>
<dbReference type="EMBL" id="UINC01011782">
    <property type="protein sequence ID" value="SVA51778.1"/>
    <property type="molecule type" value="Genomic_DNA"/>
</dbReference>
<dbReference type="NCBIfam" id="TIGR00370">
    <property type="entry name" value="5-oxoprolinase subunit PxpB"/>
    <property type="match status" value="1"/>
</dbReference>
<evidence type="ECO:0000256" key="3">
    <source>
        <dbReference type="ARBA" id="ARBA00022840"/>
    </source>
</evidence>
<dbReference type="PANTHER" id="PTHR34698:SF2">
    <property type="entry name" value="5-OXOPROLINASE SUBUNIT B"/>
    <property type="match status" value="1"/>
</dbReference>
<keyword evidence="1" id="KW-0547">Nucleotide-binding</keyword>
<dbReference type="SMART" id="SM00796">
    <property type="entry name" value="AHS1"/>
    <property type="match status" value="1"/>
</dbReference>
<evidence type="ECO:0000259" key="4">
    <source>
        <dbReference type="SMART" id="SM00796"/>
    </source>
</evidence>
<dbReference type="InterPro" id="IPR029000">
    <property type="entry name" value="Cyclophilin-like_dom_sf"/>
</dbReference>
<evidence type="ECO:0000313" key="5">
    <source>
        <dbReference type="EMBL" id="SVA51778.1"/>
    </source>
</evidence>
<keyword evidence="2" id="KW-0378">Hydrolase</keyword>
<dbReference type="SUPFAM" id="SSF160467">
    <property type="entry name" value="PH0987 N-terminal domain-like"/>
    <property type="match status" value="1"/>
</dbReference>
<gene>
    <name evidence="5" type="ORF">METZ01_LOCUS104632</name>
</gene>
<dbReference type="AlphaFoldDB" id="A0A381WI31"/>
<organism evidence="5">
    <name type="scientific">marine metagenome</name>
    <dbReference type="NCBI Taxonomy" id="408172"/>
    <lineage>
        <taxon>unclassified sequences</taxon>
        <taxon>metagenomes</taxon>
        <taxon>ecological metagenomes</taxon>
    </lineage>
</organism>
<reference evidence="5" key="1">
    <citation type="submission" date="2018-05" db="EMBL/GenBank/DDBJ databases">
        <authorList>
            <person name="Lanie J.A."/>
            <person name="Ng W.-L."/>
            <person name="Kazmierczak K.M."/>
            <person name="Andrzejewski T.M."/>
            <person name="Davidsen T.M."/>
            <person name="Wayne K.J."/>
            <person name="Tettelin H."/>
            <person name="Glass J.I."/>
            <person name="Rusch D."/>
            <person name="Podicherti R."/>
            <person name="Tsui H.-C.T."/>
            <person name="Winkler M.E."/>
        </authorList>
    </citation>
    <scope>NUCLEOTIDE SEQUENCE</scope>
</reference>